<dbReference type="Proteomes" id="UP000267804">
    <property type="component" value="Chromosome"/>
</dbReference>
<dbReference type="Gene3D" id="3.50.50.60">
    <property type="entry name" value="FAD/NAD(P)-binding domain"/>
    <property type="match status" value="1"/>
</dbReference>
<evidence type="ECO:0000259" key="1">
    <source>
        <dbReference type="Pfam" id="PF01494"/>
    </source>
</evidence>
<reference evidence="2 3" key="1">
    <citation type="submission" date="2017-10" db="EMBL/GenBank/DDBJ databases">
        <title>Integration of genomic and chemical information greatly accelerates assignment of the full stereostructure of myelolactone, a potent inhibitor of myeloma from a marine-derived Micromonospora.</title>
        <authorList>
            <person name="Kim M.C."/>
            <person name="Machado H."/>
            <person name="Jensen P.R."/>
            <person name="Fenical W."/>
        </authorList>
    </citation>
    <scope>NUCLEOTIDE SEQUENCE [LARGE SCALE GENOMIC DNA]</scope>
    <source>
        <strain evidence="2 3">CNY-010</strain>
    </source>
</reference>
<dbReference type="Pfam" id="PF01494">
    <property type="entry name" value="FAD_binding_3"/>
    <property type="match status" value="1"/>
</dbReference>
<evidence type="ECO:0000313" key="3">
    <source>
        <dbReference type="Proteomes" id="UP000267804"/>
    </source>
</evidence>
<dbReference type="EMBL" id="CP024087">
    <property type="protein sequence ID" value="AYF26829.1"/>
    <property type="molecule type" value="Genomic_DNA"/>
</dbReference>
<gene>
    <name evidence="2" type="ORF">CSH63_05020</name>
</gene>
<dbReference type="GO" id="GO:0071949">
    <property type="term" value="F:FAD binding"/>
    <property type="evidence" value="ECO:0007669"/>
    <property type="project" value="InterPro"/>
</dbReference>
<dbReference type="PANTHER" id="PTHR42685">
    <property type="entry name" value="GERANYLGERANYL DIPHOSPHATE REDUCTASE"/>
    <property type="match status" value="1"/>
</dbReference>
<sequence>MPGAGYDVIVVGARCAGSPTAMLLARAGYRVLVLDRASFPSDTLSTHLVHPPGVGALRRWGLLDRLVATGCPPIQTYAFDFDGPVIAGSPGTDDSPVAYGPRRIVLDKLLVDAAAEAGAEIRERFAVSEVVFDDDGQVIGVRGREADGAVLTEHARVVVGADGLHSMVARAVRAQHYNEKPRLMAGYYSYFSGLDMEGTFLAHSRPYRAFGAWPTNDGLTLVGGCWPFAEFAAVKRDIEGSYMANFALAPAFAERIVAARREARLVGTAVPNFFRTPHGPGWALVGDAGYCKDFFTAQGISDAFLAAEWCARALDEALSGRRSYAEAMGEYQAVRDAHAQPLYDFTIGFATLEPPSPAFAALLAAIDGDTRAMDAFAQVNSGVLPLADFMAEWGIRNTV</sequence>
<protein>
    <submittedName>
        <fullName evidence="2">Oxidoreductase</fullName>
    </submittedName>
</protein>
<dbReference type="InterPro" id="IPR050407">
    <property type="entry name" value="Geranylgeranyl_reductase"/>
</dbReference>
<accession>A0A386WH57</accession>
<dbReference type="SUPFAM" id="SSF51905">
    <property type="entry name" value="FAD/NAD(P)-binding domain"/>
    <property type="match status" value="1"/>
</dbReference>
<dbReference type="PRINTS" id="PR00420">
    <property type="entry name" value="RNGMNOXGNASE"/>
</dbReference>
<dbReference type="InterPro" id="IPR002938">
    <property type="entry name" value="FAD-bd"/>
</dbReference>
<dbReference type="KEGG" id="mtua:CSH63_05020"/>
<proteinExistence type="predicted"/>
<dbReference type="PANTHER" id="PTHR42685:SF22">
    <property type="entry name" value="CONDITIONED MEDIUM FACTOR RECEPTOR 1"/>
    <property type="match status" value="1"/>
</dbReference>
<organism evidence="2 3">
    <name type="scientific">Micromonospora tulbaghiae</name>
    <dbReference type="NCBI Taxonomy" id="479978"/>
    <lineage>
        <taxon>Bacteria</taxon>
        <taxon>Bacillati</taxon>
        <taxon>Actinomycetota</taxon>
        <taxon>Actinomycetes</taxon>
        <taxon>Micromonosporales</taxon>
        <taxon>Micromonosporaceae</taxon>
        <taxon>Micromonospora</taxon>
    </lineage>
</organism>
<evidence type="ECO:0000313" key="2">
    <source>
        <dbReference type="EMBL" id="AYF26829.1"/>
    </source>
</evidence>
<name>A0A386WH57_9ACTN</name>
<feature type="domain" description="FAD-binding" evidence="1">
    <location>
        <begin position="6"/>
        <end position="341"/>
    </location>
</feature>
<dbReference type="AlphaFoldDB" id="A0A386WH57"/>
<dbReference type="InterPro" id="IPR036188">
    <property type="entry name" value="FAD/NAD-bd_sf"/>
</dbReference>
<dbReference type="RefSeq" id="WP_120569241.1">
    <property type="nucleotide sequence ID" value="NZ_CP024087.1"/>
</dbReference>